<organism evidence="4 5">
    <name type="scientific">Turnera subulata</name>
    <dbReference type="NCBI Taxonomy" id="218843"/>
    <lineage>
        <taxon>Eukaryota</taxon>
        <taxon>Viridiplantae</taxon>
        <taxon>Streptophyta</taxon>
        <taxon>Embryophyta</taxon>
        <taxon>Tracheophyta</taxon>
        <taxon>Spermatophyta</taxon>
        <taxon>Magnoliopsida</taxon>
        <taxon>eudicotyledons</taxon>
        <taxon>Gunneridae</taxon>
        <taxon>Pentapetalae</taxon>
        <taxon>rosids</taxon>
        <taxon>fabids</taxon>
        <taxon>Malpighiales</taxon>
        <taxon>Passifloraceae</taxon>
        <taxon>Turnera</taxon>
    </lineage>
</organism>
<dbReference type="PANTHER" id="PTHR46034">
    <property type="match status" value="1"/>
</dbReference>
<reference evidence="4" key="2">
    <citation type="journal article" date="2023" name="Plants (Basel)">
        <title>Annotation of the Turnera subulata (Passifloraceae) Draft Genome Reveals the S-Locus Evolved after the Divergence of Turneroideae from Passifloroideae in a Stepwise Manner.</title>
        <authorList>
            <person name="Henning P.M."/>
            <person name="Roalson E.H."/>
            <person name="Mir W."/>
            <person name="McCubbin A.G."/>
            <person name="Shore J.S."/>
        </authorList>
    </citation>
    <scope>NUCLEOTIDE SEQUENCE</scope>
    <source>
        <strain evidence="4">F60SS</strain>
    </source>
</reference>
<dbReference type="AlphaFoldDB" id="A0A9Q0FG61"/>
<protein>
    <recommendedName>
        <fullName evidence="3">DCD domain-containing protein</fullName>
    </recommendedName>
</protein>
<dbReference type="InterPro" id="IPR013989">
    <property type="entry name" value="Dev_and_cell_death_domain"/>
</dbReference>
<evidence type="ECO:0000313" key="5">
    <source>
        <dbReference type="Proteomes" id="UP001141552"/>
    </source>
</evidence>
<feature type="region of interest" description="Disordered" evidence="2">
    <location>
        <begin position="263"/>
        <end position="341"/>
    </location>
</feature>
<dbReference type="SUPFAM" id="SSF117281">
    <property type="entry name" value="Kelch motif"/>
    <property type="match status" value="1"/>
</dbReference>
<dbReference type="Pfam" id="PF01344">
    <property type="entry name" value="Kelch_1"/>
    <property type="match status" value="5"/>
</dbReference>
<dbReference type="InterPro" id="IPR006652">
    <property type="entry name" value="Kelch_1"/>
</dbReference>
<accession>A0A9Q0FG61</accession>
<feature type="domain" description="DCD" evidence="3">
    <location>
        <begin position="38"/>
        <end position="177"/>
    </location>
</feature>
<feature type="coiled-coil region" evidence="1">
    <location>
        <begin position="453"/>
        <end position="480"/>
    </location>
</feature>
<dbReference type="SMART" id="SM00767">
    <property type="entry name" value="DCD"/>
    <property type="match status" value="1"/>
</dbReference>
<dbReference type="EMBL" id="JAKUCV010005703">
    <property type="protein sequence ID" value="KAJ4830199.1"/>
    <property type="molecule type" value="Genomic_DNA"/>
</dbReference>
<dbReference type="Pfam" id="PF10539">
    <property type="entry name" value="Dev_Cell_Death"/>
    <property type="match status" value="1"/>
</dbReference>
<dbReference type="PROSITE" id="PS51222">
    <property type="entry name" value="DCD"/>
    <property type="match status" value="1"/>
</dbReference>
<name>A0A9Q0FG61_9ROSI</name>
<dbReference type="Gene3D" id="2.120.10.80">
    <property type="entry name" value="Kelch-type beta propeller"/>
    <property type="match status" value="2"/>
</dbReference>
<dbReference type="GO" id="GO:0034976">
    <property type="term" value="P:response to endoplasmic reticulum stress"/>
    <property type="evidence" value="ECO:0007669"/>
    <property type="project" value="InterPro"/>
</dbReference>
<evidence type="ECO:0000256" key="2">
    <source>
        <dbReference type="SAM" id="MobiDB-lite"/>
    </source>
</evidence>
<evidence type="ECO:0000259" key="3">
    <source>
        <dbReference type="PROSITE" id="PS51222"/>
    </source>
</evidence>
<dbReference type="InterPro" id="IPR015915">
    <property type="entry name" value="Kelch-typ_b-propeller"/>
</dbReference>
<dbReference type="OrthoDB" id="850659at2759"/>
<dbReference type="InterPro" id="IPR044832">
    <property type="entry name" value="NRP-like"/>
</dbReference>
<sequence length="790" mass="86730">MGAGRKTETYYGKEKSGGGGGDLYTPNCSVTARNLGKAQLVGVIFGCKNHTIQECFSKNLFGLPAPHYSYVRNITPKMTLFLFNYSDRRLHGIFEATSWGGYDIDPNAWSGADNVLSDSPTATPYSAQVKFRIRVRCNPLTEEQYGPILADNYYASKLFWFELDSDQTNKLVALFSPAPPPFVPRNLVAPVVHKEQLVASPNTQQEVRPQKSWSALFETATTTTAATCCDEKRGMMAMMIPEGTAMATAAADTKPWTALFKTTSASDHARDGGEPKGGEVSHWSTGLLASGSDHAADDDEPTAGVEVSHWSTGLLASGSDHAADDDEPTAGGEVSHWSSGLFEATGDDDMSCFVREEENAKVIHGITKKDSDDFEVHSMATTTLIYEASTAQFERQTSPTFEEDNHWDHLVQHLPGVGSPTPADSLDVYSIVTKLSAQVEDLRLSHSLQNQRINYLEQKLDESRIEIQQLRDSYKELESRSLSAVEHLGEDGLARESSKLNEQHSLDCHDLILVGGFDGFSWSSTLDSYCLSEDVLKSHSSMCSSRTYASATKLNENIYIFGGIMDALWSDSVESYNPVSSRWTTCPSLNRKKGVLACVCMNDDVYALGGGNRTECFSDVEMLDPDAGRWIFSRPMLHKRFSLAAAGINGMLYAVGGYDGKNYLESVEGYDPRENSWKQLKSMSTRRAAHSLVVMNEKLYALGGFDGYKMVATVEVFDPRVGSWMEEASMITSRGYFGAAVMGDAIYALGGVNDDRQPLETVECYKEGYGWQVTGLKAIGKRCCFSAVAL</sequence>
<dbReference type="PANTHER" id="PTHR46034:SF23">
    <property type="entry name" value="DCD (DEVELOPMENT AND CELL DEATH) DOMAIN PROTEIN"/>
    <property type="match status" value="1"/>
</dbReference>
<keyword evidence="5" id="KW-1185">Reference proteome</keyword>
<reference evidence="4" key="1">
    <citation type="submission" date="2022-02" db="EMBL/GenBank/DDBJ databases">
        <authorList>
            <person name="Henning P.M."/>
            <person name="McCubbin A.G."/>
            <person name="Shore J.S."/>
        </authorList>
    </citation>
    <scope>NUCLEOTIDE SEQUENCE</scope>
    <source>
        <strain evidence="4">F60SS</strain>
        <tissue evidence="4">Leaves</tissue>
    </source>
</reference>
<dbReference type="SMART" id="SM00612">
    <property type="entry name" value="Kelch"/>
    <property type="match status" value="5"/>
</dbReference>
<proteinExistence type="predicted"/>
<keyword evidence="1" id="KW-0175">Coiled coil</keyword>
<gene>
    <name evidence="4" type="ORF">Tsubulata_048752</name>
</gene>
<evidence type="ECO:0000313" key="4">
    <source>
        <dbReference type="EMBL" id="KAJ4830199.1"/>
    </source>
</evidence>
<comment type="caution">
    <text evidence="4">The sequence shown here is derived from an EMBL/GenBank/DDBJ whole genome shotgun (WGS) entry which is preliminary data.</text>
</comment>
<dbReference type="Proteomes" id="UP001141552">
    <property type="component" value="Unassembled WGS sequence"/>
</dbReference>
<evidence type="ECO:0000256" key="1">
    <source>
        <dbReference type="SAM" id="Coils"/>
    </source>
</evidence>
<feature type="compositionally biased region" description="Basic and acidic residues" evidence="2">
    <location>
        <begin position="267"/>
        <end position="279"/>
    </location>
</feature>